<dbReference type="Gene3D" id="3.40.50.10390">
    <property type="entry name" value="Gingipain r, domain 1"/>
    <property type="match status" value="1"/>
</dbReference>
<dbReference type="InterPro" id="IPR001769">
    <property type="entry name" value="Gingipain"/>
</dbReference>
<dbReference type="STRING" id="1121959.SAMN02746009_02023"/>
<evidence type="ECO:0000256" key="1">
    <source>
        <dbReference type="ARBA" id="ARBA00022729"/>
    </source>
</evidence>
<dbReference type="Proteomes" id="UP000183947">
    <property type="component" value="Unassembled WGS sequence"/>
</dbReference>
<keyword evidence="1 2" id="KW-0732">Signal</keyword>
<dbReference type="OrthoDB" id="9757650at2"/>
<evidence type="ECO:0000256" key="2">
    <source>
        <dbReference type="SAM" id="SignalP"/>
    </source>
</evidence>
<feature type="chain" id="PRO_5012206787" evidence="2">
    <location>
        <begin position="29"/>
        <end position="1710"/>
    </location>
</feature>
<organism evidence="4 5">
    <name type="scientific">Hymenobacter psychrotolerans DSM 18569</name>
    <dbReference type="NCBI Taxonomy" id="1121959"/>
    <lineage>
        <taxon>Bacteria</taxon>
        <taxon>Pseudomonadati</taxon>
        <taxon>Bacteroidota</taxon>
        <taxon>Cytophagia</taxon>
        <taxon>Cytophagales</taxon>
        <taxon>Hymenobacteraceae</taxon>
        <taxon>Hymenobacter</taxon>
    </lineage>
</organism>
<name>A0A1M6XET5_9BACT</name>
<evidence type="ECO:0000313" key="4">
    <source>
        <dbReference type="EMBL" id="SHL04477.1"/>
    </source>
</evidence>
<dbReference type="Gene3D" id="3.40.50.1460">
    <property type="match status" value="1"/>
</dbReference>
<dbReference type="RefSeq" id="WP_073284028.1">
    <property type="nucleotide sequence ID" value="NZ_FRAS01000009.1"/>
</dbReference>
<dbReference type="GO" id="GO:0008234">
    <property type="term" value="F:cysteine-type peptidase activity"/>
    <property type="evidence" value="ECO:0007669"/>
    <property type="project" value="InterPro"/>
</dbReference>
<evidence type="ECO:0000259" key="3">
    <source>
        <dbReference type="Pfam" id="PF01364"/>
    </source>
</evidence>
<dbReference type="InterPro" id="IPR029030">
    <property type="entry name" value="Caspase-like_dom_sf"/>
</dbReference>
<dbReference type="Gene3D" id="2.60.40.4070">
    <property type="match status" value="1"/>
</dbReference>
<feature type="domain" description="Gingipain" evidence="3">
    <location>
        <begin position="413"/>
        <end position="776"/>
    </location>
</feature>
<dbReference type="Pfam" id="PF01364">
    <property type="entry name" value="Peptidase_C25"/>
    <property type="match status" value="1"/>
</dbReference>
<feature type="signal peptide" evidence="2">
    <location>
        <begin position="1"/>
        <end position="28"/>
    </location>
</feature>
<dbReference type="SUPFAM" id="SSF52129">
    <property type="entry name" value="Caspase-like"/>
    <property type="match status" value="1"/>
</dbReference>
<dbReference type="EMBL" id="FRAS01000009">
    <property type="protein sequence ID" value="SHL04477.1"/>
    <property type="molecule type" value="Genomic_DNA"/>
</dbReference>
<keyword evidence="5" id="KW-1185">Reference proteome</keyword>
<gene>
    <name evidence="4" type="ORF">SAMN02746009_02023</name>
</gene>
<dbReference type="InterPro" id="IPR029031">
    <property type="entry name" value="Gingipain_N_sf"/>
</dbReference>
<reference evidence="5" key="1">
    <citation type="submission" date="2016-11" db="EMBL/GenBank/DDBJ databases">
        <authorList>
            <person name="Varghese N."/>
            <person name="Submissions S."/>
        </authorList>
    </citation>
    <scope>NUCLEOTIDE SEQUENCE [LARGE SCALE GENOMIC DNA]</scope>
    <source>
        <strain evidence="5">DSM 18569</strain>
    </source>
</reference>
<protein>
    <submittedName>
        <fullName evidence="4">Peptidase family C25</fullName>
    </submittedName>
</protein>
<sequence length="1710" mass="186861">MKQHYRLRLLVSWCSLLLALVAFRPAQAQTAAPFGNEWIVPGQQYYKIQVLKDGLYRLDQQYLAQAGISGVNPQRMQLWRRGREVAIFGGGNQTALDATTYFEFYGQRNDGKLDQYLYKGGAATQPHDLYSLYTDTAAYFLTWSATTNGRRMAQPTVAPTAAPQPHRMARETELFTSSFAYVDDASFTYQPWGEAGEGYLSRAAAANAALTDSLWSRSATGRRPVVEVLLVGAWQGQRTVEVSVTIPGGTATRPLGVATLTNYGKQLLRLPLQDTDIDASGRANLVFTSTGSATGNSRNFRVGYARYTYAQTSRWFAGRKHVSFANDSTLAGPAYYTLDSIPATVAGFDITDPYNAQRIAGTALGGQRRGYVFPEANSRTRNLLLADEAVASVPRPAKRVQFRALNAASSNFLIISSKILMRPVGGVNPVRAYADYRASTAGGRYDTVVVTAEQLCNQFHYGERSVDQVRNYVRWELANSPASQTNYLLLLGKGLIVGEAFRNGSNFEIDLIPSSTRSGSDNFLSADWENNNYVPRMPTGRLPATSPQDVSNYLDKLKTHETLGPEPWRKNIVHLAGGEDVNEYAEFEGYVDKYKRLAERPLFGGKVVNTYRRSQAGGSNLPVSITLAPEVNAGVSLITYFGHGSTSAFNLNFGDPSDPGKGYNNPGKYPVFLLNGCAANAVDRRNYSKVVSENWVFSASKGAIGFMAASDEAFAYDLDAFTTEFYKVAFNEPAWYGKPIPVLQAEASRRMVAIIGQPSSIALSQMNVWLGDPAVRFYSPEKPDFIANQTGDVQILSNNAGPLQAASPDLKVVVNVKNPGKITYDSLDIRVTRRYPATSTGTRTPDVFTYTVRQAWRDTTYAFVLPNSGNVFGENCFEVALDYRMRIDELSETNNVGQACFNFLQGGVTTLWPPEFAIVPATGLRLVGQTNDPRGASRVYEMELDTVPTFTSGPAIKQTRTITTTLLPDWRPTLPVLAGRDSTVWYWRLRFQTPDPAQNENGDWATSSFRVIPGSPGGWSQSHHGQFKRDQRTNVDVAAPSGRWDFADISQAVTMVTRGGGTGASPTFNQITDGITAATSPFVGNCSIGAPNVMVAVFSGQTLRPVRNIGGGPYDSCGQGNLRFYHFALSGTDNINTPARQAQLQTLLTNVRPGDYIALLSMNKVNFTAFSASLKATLTALGATRINSLQDGDPYALLVQKGPGARPAQELTADPGSPTPRANQVITLNGQIQTRAGSGTITSTRIGPARQWQNLFHTVRTPDVSDAYTLQLVGIDTLDVETVLNPSVTSRNLALAGISATRYPYLKLVLSLRDTVNRTAPQLEQWLVTYEGVPEGIVRRDLATPTTAYDAATLARQASETGTITVPVVFQNVSNINFSGALKARITVRDNTSARTQLVDVPGGPLLADSQVSFEAKLNVVGMSGALSGNVIVNPRPTAPREPKALPELYYFNNELTLPSFLVEDRNTPPVLDVAFDGQHILNGDIVSPSPTIVVQLKDDDRLRRIKDQSHFDLLLTSPGQATPVPINLNGANVRFESDSTKGMARLTVEMGRGQQALDNGTYTLEVQGRDATGNAAGSEPYRVTFVVVKESTITNIYPYPNPITSKARFVFTLTGSEMPQNMKIQILSLTGRVVKEIMMAELGPLRIGNNITEYAWDGTDEYGDRLANGTYLYRVIMDDPGNKFSRRASSAEADSRAFKKDWGKLVILR</sequence>
<dbReference type="GO" id="GO:0006508">
    <property type="term" value="P:proteolysis"/>
    <property type="evidence" value="ECO:0007669"/>
    <property type="project" value="InterPro"/>
</dbReference>
<accession>A0A1M6XET5</accession>
<evidence type="ECO:0000313" key="5">
    <source>
        <dbReference type="Proteomes" id="UP000183947"/>
    </source>
</evidence>
<proteinExistence type="predicted"/>